<accession>A0A839NC31</accession>
<feature type="signal peptide" evidence="1">
    <location>
        <begin position="1"/>
        <end position="30"/>
    </location>
</feature>
<feature type="chain" id="PRO_5032352106" description="Htaa domain-containing protein" evidence="1">
    <location>
        <begin position="31"/>
        <end position="252"/>
    </location>
</feature>
<proteinExistence type="predicted"/>
<evidence type="ECO:0000313" key="3">
    <source>
        <dbReference type="Proteomes" id="UP000559182"/>
    </source>
</evidence>
<sequence length="252" mass="26027">MKITKTRVITGTLLATVLVGSTAIGTAAYAADGNTVTIDAAAQPTAAGTAMALFPNATDKAFKPTSNPAYSETGWEDASSTILENPPDSTEPVTQDIKVTHQAGASFSIGGSVGAETTLSALGFANAKVSIKFSAEHRWATETSDSERITVTARPGTAVWVAAAHRQATFTGDYTFTANGTTYHVDNVTITEPAPAPGGDSTTGVTYLAVQQKYGAVNPGTNATMPKGQVPITSNPRVKMLTAQLPPLKVTH</sequence>
<dbReference type="Gene3D" id="2.170.15.10">
    <property type="entry name" value="Proaerolysin, chain A, domain 3"/>
    <property type="match status" value="1"/>
</dbReference>
<dbReference type="Proteomes" id="UP000559182">
    <property type="component" value="Unassembled WGS sequence"/>
</dbReference>
<keyword evidence="1" id="KW-0732">Signal</keyword>
<evidence type="ECO:0000313" key="2">
    <source>
        <dbReference type="EMBL" id="MBB2893196.1"/>
    </source>
</evidence>
<evidence type="ECO:0008006" key="4">
    <source>
        <dbReference type="Google" id="ProtNLM"/>
    </source>
</evidence>
<dbReference type="AlphaFoldDB" id="A0A839NC31"/>
<protein>
    <recommendedName>
        <fullName evidence="4">Htaa domain-containing protein</fullName>
    </recommendedName>
</protein>
<organism evidence="2 3">
    <name type="scientific">Flexivirga oryzae</name>
    <dbReference type="NCBI Taxonomy" id="1794944"/>
    <lineage>
        <taxon>Bacteria</taxon>
        <taxon>Bacillati</taxon>
        <taxon>Actinomycetota</taxon>
        <taxon>Actinomycetes</taxon>
        <taxon>Micrococcales</taxon>
        <taxon>Dermacoccaceae</taxon>
        <taxon>Flexivirga</taxon>
    </lineage>
</organism>
<comment type="caution">
    <text evidence="2">The sequence shown here is derived from an EMBL/GenBank/DDBJ whole genome shotgun (WGS) entry which is preliminary data.</text>
</comment>
<dbReference type="EMBL" id="JACHVQ010000002">
    <property type="protein sequence ID" value="MBB2893196.1"/>
    <property type="molecule type" value="Genomic_DNA"/>
</dbReference>
<name>A0A839NC31_9MICO</name>
<reference evidence="2 3" key="1">
    <citation type="submission" date="2020-08" db="EMBL/GenBank/DDBJ databases">
        <title>Sequencing the genomes of 1000 actinobacteria strains.</title>
        <authorList>
            <person name="Klenk H.-P."/>
        </authorList>
    </citation>
    <scope>NUCLEOTIDE SEQUENCE [LARGE SCALE GENOMIC DNA]</scope>
    <source>
        <strain evidence="2 3">DSM 105369</strain>
    </source>
</reference>
<gene>
    <name evidence="2" type="ORF">FHU39_003214</name>
</gene>
<evidence type="ECO:0000256" key="1">
    <source>
        <dbReference type="SAM" id="SignalP"/>
    </source>
</evidence>
<keyword evidence="3" id="KW-1185">Reference proteome</keyword>
<dbReference type="RefSeq" id="WP_183321539.1">
    <property type="nucleotide sequence ID" value="NZ_JACHVQ010000002.1"/>
</dbReference>